<dbReference type="PANTHER" id="PTHR14097:SF7">
    <property type="entry name" value="OXIDOREDUCTASE HTATIP2"/>
    <property type="match status" value="1"/>
</dbReference>
<dbReference type="InterPro" id="IPR016040">
    <property type="entry name" value="NAD(P)-bd_dom"/>
</dbReference>
<evidence type="ECO:0000259" key="1">
    <source>
        <dbReference type="Pfam" id="PF13460"/>
    </source>
</evidence>
<comment type="caution">
    <text evidence="2">The sequence shown here is derived from an EMBL/GenBank/DDBJ whole genome shotgun (WGS) entry which is preliminary data.</text>
</comment>
<evidence type="ECO:0000313" key="3">
    <source>
        <dbReference type="Proteomes" id="UP000461730"/>
    </source>
</evidence>
<keyword evidence="3" id="KW-1185">Reference proteome</keyword>
<dbReference type="EMBL" id="WRXN01000014">
    <property type="protein sequence ID" value="MVT11528.1"/>
    <property type="molecule type" value="Genomic_DNA"/>
</dbReference>
<feature type="domain" description="NAD(P)-binding" evidence="1">
    <location>
        <begin position="9"/>
        <end position="126"/>
    </location>
</feature>
<dbReference type="InterPro" id="IPR036291">
    <property type="entry name" value="NAD(P)-bd_dom_sf"/>
</dbReference>
<dbReference type="RefSeq" id="WP_157308952.1">
    <property type="nucleotide sequence ID" value="NZ_WRXN01000014.1"/>
</dbReference>
<sequence>MSQTAVVIGATGLTGRHLVTLLLHDPHFSNVKVLLRSPSLKPRPGLTPIIVDFNDEESLAPALQGDVLFCCVGTTIRKAGSQEQFREVDFNIPVRCATLARRQGTQQFLLISSVGANARARNFYTRTKGEVEQAIQQLGYPGLHIFRPSILLGARTEFRFGEWLGKCLVMLFLFLLQGRWKKYRPIKASNVAQAMVNAAAEGPSGVHIYESDAIQELSIRNPHPAQ</sequence>
<dbReference type="AlphaFoldDB" id="A0A7K1UB72"/>
<proteinExistence type="predicted"/>
<dbReference type="PANTHER" id="PTHR14097">
    <property type="entry name" value="OXIDOREDUCTASE HTATIP2"/>
    <property type="match status" value="1"/>
</dbReference>
<dbReference type="SUPFAM" id="SSF51735">
    <property type="entry name" value="NAD(P)-binding Rossmann-fold domains"/>
    <property type="match status" value="1"/>
</dbReference>
<accession>A0A7K1UB72</accession>
<dbReference type="CDD" id="cd05250">
    <property type="entry name" value="CC3_like_SDR_a"/>
    <property type="match status" value="1"/>
</dbReference>
<name>A0A7K1UB72_9BACT</name>
<dbReference type="Gene3D" id="3.40.50.720">
    <property type="entry name" value="NAD(P)-binding Rossmann-like Domain"/>
    <property type="match status" value="1"/>
</dbReference>
<dbReference type="Pfam" id="PF13460">
    <property type="entry name" value="NAD_binding_10"/>
    <property type="match status" value="1"/>
</dbReference>
<reference evidence="2 3" key="1">
    <citation type="submission" date="2019-12" db="EMBL/GenBank/DDBJ databases">
        <title>Chitinophaga sp. strain ysch24 (GDMCC 1.1355), whole genome shotgun sequence.</title>
        <authorList>
            <person name="Zhang X."/>
        </authorList>
    </citation>
    <scope>NUCLEOTIDE SEQUENCE [LARGE SCALE GENOMIC DNA]</scope>
    <source>
        <strain evidence="3">ysch24</strain>
    </source>
</reference>
<evidence type="ECO:0000313" key="2">
    <source>
        <dbReference type="EMBL" id="MVT11528.1"/>
    </source>
</evidence>
<gene>
    <name evidence="2" type="ORF">GO493_24910</name>
</gene>
<dbReference type="Proteomes" id="UP000461730">
    <property type="component" value="Unassembled WGS sequence"/>
</dbReference>
<protein>
    <submittedName>
        <fullName evidence="2">NAD(P)H-binding protein</fullName>
    </submittedName>
</protein>
<organism evidence="2 3">
    <name type="scientific">Chitinophaga tropicalis</name>
    <dbReference type="NCBI Taxonomy" id="2683588"/>
    <lineage>
        <taxon>Bacteria</taxon>
        <taxon>Pseudomonadati</taxon>
        <taxon>Bacteroidota</taxon>
        <taxon>Chitinophagia</taxon>
        <taxon>Chitinophagales</taxon>
        <taxon>Chitinophagaceae</taxon>
        <taxon>Chitinophaga</taxon>
    </lineage>
</organism>